<dbReference type="AlphaFoldDB" id="A0A0L0F551"/>
<feature type="region of interest" description="Disordered" evidence="1">
    <location>
        <begin position="1"/>
        <end position="74"/>
    </location>
</feature>
<sequence>VNVGSTNAMGAMRTSSALTEAQSESSDSGAASTVQSPSKEGGRIHSVHTRRRGHTTSSSRISHGVQSPLRFEEERRRLGFYGPNIGSTLHNGQQ</sequence>
<keyword evidence="3" id="KW-1185">Reference proteome</keyword>
<accession>A0A0L0F551</accession>
<protein>
    <submittedName>
        <fullName evidence="2">Uncharacterized protein</fullName>
    </submittedName>
</protein>
<dbReference type="GeneID" id="25916633"/>
<evidence type="ECO:0000313" key="2">
    <source>
        <dbReference type="EMBL" id="KNC71333.1"/>
    </source>
</evidence>
<reference evidence="2 3" key="1">
    <citation type="submission" date="2011-02" db="EMBL/GenBank/DDBJ databases">
        <title>The Genome Sequence of Sphaeroforma arctica JP610.</title>
        <authorList>
            <consortium name="The Broad Institute Genome Sequencing Platform"/>
            <person name="Russ C."/>
            <person name="Cuomo C."/>
            <person name="Young S.K."/>
            <person name="Zeng Q."/>
            <person name="Gargeya S."/>
            <person name="Alvarado L."/>
            <person name="Berlin A."/>
            <person name="Chapman S.B."/>
            <person name="Chen Z."/>
            <person name="Freedman E."/>
            <person name="Gellesch M."/>
            <person name="Goldberg J."/>
            <person name="Griggs A."/>
            <person name="Gujja S."/>
            <person name="Heilman E."/>
            <person name="Heiman D."/>
            <person name="Howarth C."/>
            <person name="Mehta T."/>
            <person name="Neiman D."/>
            <person name="Pearson M."/>
            <person name="Roberts A."/>
            <person name="Saif S."/>
            <person name="Shea T."/>
            <person name="Shenoy N."/>
            <person name="Sisk P."/>
            <person name="Stolte C."/>
            <person name="Sykes S."/>
            <person name="White J."/>
            <person name="Yandava C."/>
            <person name="Burger G."/>
            <person name="Gray M.W."/>
            <person name="Holland P.W.H."/>
            <person name="King N."/>
            <person name="Lang F.B.F."/>
            <person name="Roger A.J."/>
            <person name="Ruiz-Trillo I."/>
            <person name="Haas B."/>
            <person name="Nusbaum C."/>
            <person name="Birren B."/>
        </authorList>
    </citation>
    <scope>NUCLEOTIDE SEQUENCE [LARGE SCALE GENOMIC DNA]</scope>
    <source>
        <strain evidence="2 3">JP610</strain>
    </source>
</reference>
<gene>
    <name evidence="2" type="ORF">SARC_16129</name>
</gene>
<name>A0A0L0F551_9EUKA</name>
<evidence type="ECO:0000313" key="3">
    <source>
        <dbReference type="Proteomes" id="UP000054560"/>
    </source>
</evidence>
<dbReference type="RefSeq" id="XP_014145235.1">
    <property type="nucleotide sequence ID" value="XM_014289760.1"/>
</dbReference>
<proteinExistence type="predicted"/>
<dbReference type="EMBL" id="KQ249014">
    <property type="protein sequence ID" value="KNC71333.1"/>
    <property type="molecule type" value="Genomic_DNA"/>
</dbReference>
<organism evidence="2 3">
    <name type="scientific">Sphaeroforma arctica JP610</name>
    <dbReference type="NCBI Taxonomy" id="667725"/>
    <lineage>
        <taxon>Eukaryota</taxon>
        <taxon>Ichthyosporea</taxon>
        <taxon>Ichthyophonida</taxon>
        <taxon>Sphaeroforma</taxon>
    </lineage>
</organism>
<feature type="compositionally biased region" description="Polar residues" evidence="1">
    <location>
        <begin position="1"/>
        <end position="38"/>
    </location>
</feature>
<evidence type="ECO:0000256" key="1">
    <source>
        <dbReference type="SAM" id="MobiDB-lite"/>
    </source>
</evidence>
<feature type="non-terminal residue" evidence="2">
    <location>
        <position position="1"/>
    </location>
</feature>
<feature type="non-terminal residue" evidence="2">
    <location>
        <position position="94"/>
    </location>
</feature>
<dbReference type="Proteomes" id="UP000054560">
    <property type="component" value="Unassembled WGS sequence"/>
</dbReference>
<feature type="compositionally biased region" description="Basic residues" evidence="1">
    <location>
        <begin position="45"/>
        <end position="54"/>
    </location>
</feature>